<dbReference type="Proteomes" id="UP000282674">
    <property type="component" value="Unassembled WGS sequence"/>
</dbReference>
<reference evidence="1 2" key="1">
    <citation type="submission" date="2018-10" db="EMBL/GenBank/DDBJ databases">
        <title>Isolation from soil.</title>
        <authorList>
            <person name="Hu J."/>
        </authorList>
    </citation>
    <scope>NUCLEOTIDE SEQUENCE [LARGE SCALE GENOMIC DNA]</scope>
    <source>
        <strain evidence="1 2">NEAU-Ht49</strain>
    </source>
</reference>
<dbReference type="Pfam" id="PF25595">
    <property type="entry name" value="Phage_TTP_16"/>
    <property type="match status" value="1"/>
</dbReference>
<organism evidence="1 2">
    <name type="scientific">Actinomadura harenae</name>
    <dbReference type="NCBI Taxonomy" id="2483351"/>
    <lineage>
        <taxon>Bacteria</taxon>
        <taxon>Bacillati</taxon>
        <taxon>Actinomycetota</taxon>
        <taxon>Actinomycetes</taxon>
        <taxon>Streptosporangiales</taxon>
        <taxon>Thermomonosporaceae</taxon>
        <taxon>Actinomadura</taxon>
    </lineage>
</organism>
<name>A0A3M2LR60_9ACTN</name>
<evidence type="ECO:0000313" key="2">
    <source>
        <dbReference type="Proteomes" id="UP000282674"/>
    </source>
</evidence>
<sequence>MAAPPITPSKRFSARGVSKCYFVPSIASISAPTRAELDAGTDLSPQVADIDGWTVQSEQIETPDLGSTFTSKIPGSTSADDSSLTMYTDLGGADVRTLLPRGTDGFIVWLDGGDVAGRKMDVFPIRVASLGKKRTTDDDAETIDVGFSITAEPAENVTIP</sequence>
<evidence type="ECO:0008006" key="3">
    <source>
        <dbReference type="Google" id="ProtNLM"/>
    </source>
</evidence>
<accession>A0A3M2LR60</accession>
<evidence type="ECO:0000313" key="1">
    <source>
        <dbReference type="EMBL" id="RMI39877.1"/>
    </source>
</evidence>
<proteinExistence type="predicted"/>
<comment type="caution">
    <text evidence="1">The sequence shown here is derived from an EMBL/GenBank/DDBJ whole genome shotgun (WGS) entry which is preliminary data.</text>
</comment>
<dbReference type="OrthoDB" id="3629220at2"/>
<gene>
    <name evidence="1" type="ORF">EBO15_28330</name>
</gene>
<dbReference type="RefSeq" id="WP_122197508.1">
    <property type="nucleotide sequence ID" value="NZ_JBHSKC010000034.1"/>
</dbReference>
<keyword evidence="2" id="KW-1185">Reference proteome</keyword>
<dbReference type="AlphaFoldDB" id="A0A3M2LR60"/>
<protein>
    <recommendedName>
        <fullName evidence="3">Phage tail protein</fullName>
    </recommendedName>
</protein>
<dbReference type="InterPro" id="IPR058009">
    <property type="entry name" value="TTP_Phage_16"/>
</dbReference>
<dbReference type="EMBL" id="RFFG01000061">
    <property type="protein sequence ID" value="RMI39877.1"/>
    <property type="molecule type" value="Genomic_DNA"/>
</dbReference>